<evidence type="ECO:0000313" key="2">
    <source>
        <dbReference type="Proteomes" id="UP001186974"/>
    </source>
</evidence>
<accession>A0ACC3CSV2</accession>
<dbReference type="Proteomes" id="UP001186974">
    <property type="component" value="Unassembled WGS sequence"/>
</dbReference>
<reference evidence="1" key="1">
    <citation type="submission" date="2024-09" db="EMBL/GenBank/DDBJ databases">
        <title>Black Yeasts Isolated from many extreme environments.</title>
        <authorList>
            <person name="Coleine C."/>
            <person name="Stajich J.E."/>
            <person name="Selbmann L."/>
        </authorList>
    </citation>
    <scope>NUCLEOTIDE SEQUENCE</scope>
    <source>
        <strain evidence="1">CCFEE 5737</strain>
    </source>
</reference>
<keyword evidence="2" id="KW-1185">Reference proteome</keyword>
<proteinExistence type="predicted"/>
<gene>
    <name evidence="1" type="ORF">LTS18_002010</name>
</gene>
<sequence>MQARMQYIHNFRNNHEQLQRTIVNVLSPTSSFDRVSGAMVNGDGVVIVEEIGDVDAVEEVAEAYAALKDIDVLDVTPEGTQIWVHAETNYNDRTSRVENSIIARLRDRLATAKTANEMFRVFSKFNALFVRPKIRGAITEYQTQLIGTVKQDIDALHERFKQQYALSEAHSMAQLRDIAPRSGSIIWVRQIERQLDSYMKKVESILGKDWALHVEGQKLQSDSDMFRKKLDTRPIFDSWLASIARDNTSIGGRLFKVVRNRASGNALELGVNFNPQVITLFKEVRNLTWLNFQIPHQITNMSKEAKRVYPFA</sequence>
<name>A0ACC3CSV2_9PEZI</name>
<comment type="caution">
    <text evidence="1">The sequence shown here is derived from an EMBL/GenBank/DDBJ whole genome shotgun (WGS) entry which is preliminary data.</text>
</comment>
<evidence type="ECO:0000313" key="1">
    <source>
        <dbReference type="EMBL" id="KAK3044166.1"/>
    </source>
</evidence>
<feature type="non-terminal residue" evidence="1">
    <location>
        <position position="312"/>
    </location>
</feature>
<organism evidence="1 2">
    <name type="scientific">Coniosporium uncinatum</name>
    <dbReference type="NCBI Taxonomy" id="93489"/>
    <lineage>
        <taxon>Eukaryota</taxon>
        <taxon>Fungi</taxon>
        <taxon>Dikarya</taxon>
        <taxon>Ascomycota</taxon>
        <taxon>Pezizomycotina</taxon>
        <taxon>Dothideomycetes</taxon>
        <taxon>Dothideomycetes incertae sedis</taxon>
        <taxon>Coniosporium</taxon>
    </lineage>
</organism>
<protein>
    <submittedName>
        <fullName evidence="1">Uncharacterized protein</fullName>
    </submittedName>
</protein>
<dbReference type="EMBL" id="JAWDJW010012335">
    <property type="protein sequence ID" value="KAK3044166.1"/>
    <property type="molecule type" value="Genomic_DNA"/>
</dbReference>